<proteinExistence type="predicted"/>
<name>A0A1Y2IDI7_TRAC3</name>
<dbReference type="AlphaFoldDB" id="A0A1Y2IDI7"/>
<dbReference type="Proteomes" id="UP000193067">
    <property type="component" value="Unassembled WGS sequence"/>
</dbReference>
<evidence type="ECO:0000313" key="2">
    <source>
        <dbReference type="Proteomes" id="UP000193067"/>
    </source>
</evidence>
<keyword evidence="2" id="KW-1185">Reference proteome</keyword>
<reference evidence="1 2" key="1">
    <citation type="journal article" date="2015" name="Biotechnol. Biofuels">
        <title>Enhanced degradation of softwood versus hardwood by the white-rot fungus Pycnoporus coccineus.</title>
        <authorList>
            <person name="Couturier M."/>
            <person name="Navarro D."/>
            <person name="Chevret D."/>
            <person name="Henrissat B."/>
            <person name="Piumi F."/>
            <person name="Ruiz-Duenas F.J."/>
            <person name="Martinez A.T."/>
            <person name="Grigoriev I.V."/>
            <person name="Riley R."/>
            <person name="Lipzen A."/>
            <person name="Berrin J.G."/>
            <person name="Master E.R."/>
            <person name="Rosso M.N."/>
        </authorList>
    </citation>
    <scope>NUCLEOTIDE SEQUENCE [LARGE SCALE GENOMIC DNA]</scope>
    <source>
        <strain evidence="1 2">BRFM310</strain>
    </source>
</reference>
<evidence type="ECO:0000313" key="1">
    <source>
        <dbReference type="EMBL" id="OSC99147.1"/>
    </source>
</evidence>
<sequence length="213" mass="23201">MQGARHGQETSMVFRVVCPHQLSMHKVQPQLSQSDRRADRCSAEALRTISAAMSAPDNHPDVRPEIKTAAHPLRAAGLTHPASSGRSRLYVRGTQQLTAPSARVVLKTIPIGRKAFQHVSQVDNAHIGVVVAVVAVGRPPQEQSSNPTAKERVRHRRDPAGTCLMLPPCAHVNSRLMVPKTDRLHGTQRVLGTTPPPQEVQCSALSIRVLFVD</sequence>
<dbReference type="EMBL" id="KZ084130">
    <property type="protein sequence ID" value="OSC99147.1"/>
    <property type="molecule type" value="Genomic_DNA"/>
</dbReference>
<accession>A0A1Y2IDI7</accession>
<protein>
    <submittedName>
        <fullName evidence="1">Uncharacterized protein</fullName>
    </submittedName>
</protein>
<organism evidence="1 2">
    <name type="scientific">Trametes coccinea (strain BRFM310)</name>
    <name type="common">Pycnoporus coccineus</name>
    <dbReference type="NCBI Taxonomy" id="1353009"/>
    <lineage>
        <taxon>Eukaryota</taxon>
        <taxon>Fungi</taxon>
        <taxon>Dikarya</taxon>
        <taxon>Basidiomycota</taxon>
        <taxon>Agaricomycotina</taxon>
        <taxon>Agaricomycetes</taxon>
        <taxon>Polyporales</taxon>
        <taxon>Polyporaceae</taxon>
        <taxon>Trametes</taxon>
    </lineage>
</organism>
<gene>
    <name evidence="1" type="ORF">PYCCODRAFT_862532</name>
</gene>